<proteinExistence type="predicted"/>
<dbReference type="KEGG" id="smo:SELMODRAFT_428721"/>
<dbReference type="HOGENOM" id="CLU_671575_0_0_1"/>
<dbReference type="Proteomes" id="UP000001514">
    <property type="component" value="Unassembled WGS sequence"/>
</dbReference>
<accession>D8T3S5</accession>
<evidence type="ECO:0000313" key="1">
    <source>
        <dbReference type="EMBL" id="EFJ08686.1"/>
    </source>
</evidence>
<evidence type="ECO:0000313" key="2">
    <source>
        <dbReference type="Proteomes" id="UP000001514"/>
    </source>
</evidence>
<sequence>MSLWASLAALSFSWAIFLIWLMSTPWARELKILAKFRKSLNTLGGPARDRADANSSIQSGDSHRGDFIHRERAVLQIRAAAPWPLPGNLLLPARILLRDDSSWAVVPKEKLLLSGIGSLEVAKLLALAVESHGWNAYATVIVDKLLREERFKDEAENFVHLALELKKLDSLEAAVQVAQKILLWQTKSRRRRYSKRFLQKDQDGWRARSLWDLLHAEGRMARLKDGIPRASCTRLCEIIMASNDFDIDEELQALLLIDEPKLLNSFIKVDGTYNSSNKKNADTSNLFKCHEGFLALKQNPGTLASFPKLCEMITSRALRAGSFGKVMGVLTWLGNEQLLEKLEESLLKSEHALILREALKKEENWRDDTGSRKVAGGELVKDEIPGAHKNIHGARKLADEINSLKKGGHL</sequence>
<organism evidence="2">
    <name type="scientific">Selaginella moellendorffii</name>
    <name type="common">Spikemoss</name>
    <dbReference type="NCBI Taxonomy" id="88036"/>
    <lineage>
        <taxon>Eukaryota</taxon>
        <taxon>Viridiplantae</taxon>
        <taxon>Streptophyta</taxon>
        <taxon>Embryophyta</taxon>
        <taxon>Tracheophyta</taxon>
        <taxon>Lycopodiopsida</taxon>
        <taxon>Selaginellales</taxon>
        <taxon>Selaginellaceae</taxon>
        <taxon>Selaginella</taxon>
    </lineage>
</organism>
<name>D8T3S5_SELML</name>
<dbReference type="Gramene" id="EFJ08686">
    <property type="protein sequence ID" value="EFJ08686"/>
    <property type="gene ID" value="SELMODRAFT_428721"/>
</dbReference>
<dbReference type="EMBL" id="GL377671">
    <property type="protein sequence ID" value="EFJ08686.1"/>
    <property type="molecule type" value="Genomic_DNA"/>
</dbReference>
<reference evidence="1 2" key="1">
    <citation type="journal article" date="2011" name="Science">
        <title>The Selaginella genome identifies genetic changes associated with the evolution of vascular plants.</title>
        <authorList>
            <person name="Banks J.A."/>
            <person name="Nishiyama T."/>
            <person name="Hasebe M."/>
            <person name="Bowman J.L."/>
            <person name="Gribskov M."/>
            <person name="dePamphilis C."/>
            <person name="Albert V.A."/>
            <person name="Aono N."/>
            <person name="Aoyama T."/>
            <person name="Ambrose B.A."/>
            <person name="Ashton N.W."/>
            <person name="Axtell M.J."/>
            <person name="Barker E."/>
            <person name="Barker M.S."/>
            <person name="Bennetzen J.L."/>
            <person name="Bonawitz N.D."/>
            <person name="Chapple C."/>
            <person name="Cheng C."/>
            <person name="Correa L.G."/>
            <person name="Dacre M."/>
            <person name="DeBarry J."/>
            <person name="Dreyer I."/>
            <person name="Elias M."/>
            <person name="Engstrom E.M."/>
            <person name="Estelle M."/>
            <person name="Feng L."/>
            <person name="Finet C."/>
            <person name="Floyd S.K."/>
            <person name="Frommer W.B."/>
            <person name="Fujita T."/>
            <person name="Gramzow L."/>
            <person name="Gutensohn M."/>
            <person name="Harholt J."/>
            <person name="Hattori M."/>
            <person name="Heyl A."/>
            <person name="Hirai T."/>
            <person name="Hiwatashi Y."/>
            <person name="Ishikawa M."/>
            <person name="Iwata M."/>
            <person name="Karol K.G."/>
            <person name="Koehler B."/>
            <person name="Kolukisaoglu U."/>
            <person name="Kubo M."/>
            <person name="Kurata T."/>
            <person name="Lalonde S."/>
            <person name="Li K."/>
            <person name="Li Y."/>
            <person name="Litt A."/>
            <person name="Lyons E."/>
            <person name="Manning G."/>
            <person name="Maruyama T."/>
            <person name="Michael T.P."/>
            <person name="Mikami K."/>
            <person name="Miyazaki S."/>
            <person name="Morinaga S."/>
            <person name="Murata T."/>
            <person name="Mueller-Roeber B."/>
            <person name="Nelson D.R."/>
            <person name="Obara M."/>
            <person name="Oguri Y."/>
            <person name="Olmstead R.G."/>
            <person name="Onodera N."/>
            <person name="Petersen B.L."/>
            <person name="Pils B."/>
            <person name="Prigge M."/>
            <person name="Rensing S.A."/>
            <person name="Riano-Pachon D.M."/>
            <person name="Roberts A.W."/>
            <person name="Sato Y."/>
            <person name="Scheller H.V."/>
            <person name="Schulz B."/>
            <person name="Schulz C."/>
            <person name="Shakirov E.V."/>
            <person name="Shibagaki N."/>
            <person name="Shinohara N."/>
            <person name="Shippen D.E."/>
            <person name="Soerensen I."/>
            <person name="Sotooka R."/>
            <person name="Sugimoto N."/>
            <person name="Sugita M."/>
            <person name="Sumikawa N."/>
            <person name="Tanurdzic M."/>
            <person name="Theissen G."/>
            <person name="Ulvskov P."/>
            <person name="Wakazuki S."/>
            <person name="Weng J.K."/>
            <person name="Willats W.W."/>
            <person name="Wipf D."/>
            <person name="Wolf P.G."/>
            <person name="Yang L."/>
            <person name="Zimmer A.D."/>
            <person name="Zhu Q."/>
            <person name="Mitros T."/>
            <person name="Hellsten U."/>
            <person name="Loque D."/>
            <person name="Otillar R."/>
            <person name="Salamov A."/>
            <person name="Schmutz J."/>
            <person name="Shapiro H."/>
            <person name="Lindquist E."/>
            <person name="Lucas S."/>
            <person name="Rokhsar D."/>
            <person name="Grigoriev I.V."/>
        </authorList>
    </citation>
    <scope>NUCLEOTIDE SEQUENCE [LARGE SCALE GENOMIC DNA]</scope>
</reference>
<dbReference type="AlphaFoldDB" id="D8T3S5"/>
<protein>
    <submittedName>
        <fullName evidence="1">Uncharacterized protein</fullName>
    </submittedName>
</protein>
<gene>
    <name evidence="1" type="ORF">SELMODRAFT_428721</name>
</gene>
<dbReference type="InParanoid" id="D8T3S5"/>
<keyword evidence="2" id="KW-1185">Reference proteome</keyword>